<dbReference type="Gene3D" id="3.40.710.10">
    <property type="entry name" value="DD-peptidase/beta-lactamase superfamily"/>
    <property type="match status" value="1"/>
</dbReference>
<feature type="domain" description="Beta-lactamase-related" evidence="1">
    <location>
        <begin position="20"/>
        <end position="82"/>
    </location>
</feature>
<dbReference type="EMBL" id="JAMDLW010000023">
    <property type="protein sequence ID" value="MCY9521435.1"/>
    <property type="molecule type" value="Genomic_DNA"/>
</dbReference>
<sequence>MKNKKQTTVSIQGTALYLKQYMNALSRNGHFNGAALVAHQGNILLCDGYGMANWEHEAPNSPHTKFRIGSITKGTSSSFILLSAVIEKVSGLHSPIILPAPLITAR</sequence>
<dbReference type="InterPro" id="IPR001466">
    <property type="entry name" value="Beta-lactam-related"/>
</dbReference>
<dbReference type="RefSeq" id="WP_268601466.1">
    <property type="nucleotide sequence ID" value="NZ_JAMDLV010000006.1"/>
</dbReference>
<evidence type="ECO:0000313" key="3">
    <source>
        <dbReference type="Proteomes" id="UP001207626"/>
    </source>
</evidence>
<dbReference type="SUPFAM" id="SSF56601">
    <property type="entry name" value="beta-lactamase/transpeptidase-like"/>
    <property type="match status" value="1"/>
</dbReference>
<dbReference type="InterPro" id="IPR012338">
    <property type="entry name" value="Beta-lactam/transpept-like"/>
</dbReference>
<proteinExistence type="predicted"/>
<keyword evidence="3" id="KW-1185">Reference proteome</keyword>
<dbReference type="Proteomes" id="UP001207626">
    <property type="component" value="Unassembled WGS sequence"/>
</dbReference>
<organism evidence="2 3">
    <name type="scientific">Paenibacillus apiarius</name>
    <dbReference type="NCBI Taxonomy" id="46240"/>
    <lineage>
        <taxon>Bacteria</taxon>
        <taxon>Bacillati</taxon>
        <taxon>Bacillota</taxon>
        <taxon>Bacilli</taxon>
        <taxon>Bacillales</taxon>
        <taxon>Paenibacillaceae</taxon>
        <taxon>Paenibacillus</taxon>
    </lineage>
</organism>
<comment type="caution">
    <text evidence="2">The sequence shown here is derived from an EMBL/GenBank/DDBJ whole genome shotgun (WGS) entry which is preliminary data.</text>
</comment>
<evidence type="ECO:0000259" key="1">
    <source>
        <dbReference type="Pfam" id="PF00144"/>
    </source>
</evidence>
<accession>A0ABT4DW11</accession>
<name>A0ABT4DW11_9BACL</name>
<dbReference type="Pfam" id="PF00144">
    <property type="entry name" value="Beta-lactamase"/>
    <property type="match status" value="1"/>
</dbReference>
<gene>
    <name evidence="2" type="ORF">M5X09_17465</name>
</gene>
<protein>
    <submittedName>
        <fullName evidence="2">Beta-lactamase family protein</fullName>
    </submittedName>
</protein>
<reference evidence="2 3" key="1">
    <citation type="submission" date="2022-05" db="EMBL/GenBank/DDBJ databases">
        <title>Genome Sequencing of Bee-Associated Microbes.</title>
        <authorList>
            <person name="Dunlap C."/>
        </authorList>
    </citation>
    <scope>NUCLEOTIDE SEQUENCE [LARGE SCALE GENOMIC DNA]</scope>
    <source>
        <strain evidence="2 3">NRRL NRS-1438</strain>
    </source>
</reference>
<evidence type="ECO:0000313" key="2">
    <source>
        <dbReference type="EMBL" id="MCY9521435.1"/>
    </source>
</evidence>